<dbReference type="OrthoDB" id="3089164at2759"/>
<evidence type="ECO:0000313" key="2">
    <source>
        <dbReference type="Proteomes" id="UP000807025"/>
    </source>
</evidence>
<proteinExistence type="predicted"/>
<keyword evidence="2" id="KW-1185">Reference proteome</keyword>
<protein>
    <submittedName>
        <fullName evidence="1">Uncharacterized protein</fullName>
    </submittedName>
</protein>
<dbReference type="AlphaFoldDB" id="A0A9P6DF05"/>
<dbReference type="EMBL" id="MU154569">
    <property type="protein sequence ID" value="KAF9494694.1"/>
    <property type="molecule type" value="Genomic_DNA"/>
</dbReference>
<organism evidence="1 2">
    <name type="scientific">Pleurotus eryngii</name>
    <name type="common">Boletus of the steppes</name>
    <dbReference type="NCBI Taxonomy" id="5323"/>
    <lineage>
        <taxon>Eukaryota</taxon>
        <taxon>Fungi</taxon>
        <taxon>Dikarya</taxon>
        <taxon>Basidiomycota</taxon>
        <taxon>Agaricomycotina</taxon>
        <taxon>Agaricomycetes</taxon>
        <taxon>Agaricomycetidae</taxon>
        <taxon>Agaricales</taxon>
        <taxon>Pleurotineae</taxon>
        <taxon>Pleurotaceae</taxon>
        <taxon>Pleurotus</taxon>
    </lineage>
</organism>
<gene>
    <name evidence="1" type="ORF">BDN71DRAFT_933336</name>
</gene>
<sequence length="315" mass="35942">MSRIMNGSNCTALSERWTKLVEPCLLHISPSVSQMPLNDHRQPNPPPRVKRKVVQNDNRGSGAFYQGRVQNIYHYYGEPPSASDPSTLSVKGEHDNIGLSHLCKLEPYQTIIDVLFRIREHVLWLADSRFDCGNTIAGFCDELDELASLVGYVAMTINHIGQVFPLMFKSPFVSRAQHSAFTWSARLKMLERDAGTLAFKAYRDQFPTAEMTTREWSSLLLRVRTCIRGPRADMTQFLRIIAASQFFQSFGVKKVELWELITRLSLTRGLHSPSVDTIWVREPTGMRWFSIPLKFCETWKVGSPLICLCFKPSIL</sequence>
<dbReference type="Proteomes" id="UP000807025">
    <property type="component" value="Unassembled WGS sequence"/>
</dbReference>
<reference evidence="1" key="1">
    <citation type="submission" date="2020-11" db="EMBL/GenBank/DDBJ databases">
        <authorList>
            <consortium name="DOE Joint Genome Institute"/>
            <person name="Ahrendt S."/>
            <person name="Riley R."/>
            <person name="Andreopoulos W."/>
            <person name="Labutti K."/>
            <person name="Pangilinan J."/>
            <person name="Ruiz-Duenas F.J."/>
            <person name="Barrasa J.M."/>
            <person name="Sanchez-Garcia M."/>
            <person name="Camarero S."/>
            <person name="Miyauchi S."/>
            <person name="Serrano A."/>
            <person name="Linde D."/>
            <person name="Babiker R."/>
            <person name="Drula E."/>
            <person name="Ayuso-Fernandez I."/>
            <person name="Pacheco R."/>
            <person name="Padilla G."/>
            <person name="Ferreira P."/>
            <person name="Barriuso J."/>
            <person name="Kellner H."/>
            <person name="Castanera R."/>
            <person name="Alfaro M."/>
            <person name="Ramirez L."/>
            <person name="Pisabarro A.G."/>
            <person name="Kuo A."/>
            <person name="Tritt A."/>
            <person name="Lipzen A."/>
            <person name="He G."/>
            <person name="Yan M."/>
            <person name="Ng V."/>
            <person name="Cullen D."/>
            <person name="Martin F."/>
            <person name="Rosso M.-N."/>
            <person name="Henrissat B."/>
            <person name="Hibbett D."/>
            <person name="Martinez A.T."/>
            <person name="Grigoriev I.V."/>
        </authorList>
    </citation>
    <scope>NUCLEOTIDE SEQUENCE</scope>
    <source>
        <strain evidence="1">ATCC 90797</strain>
    </source>
</reference>
<accession>A0A9P6DF05</accession>
<evidence type="ECO:0000313" key="1">
    <source>
        <dbReference type="EMBL" id="KAF9494694.1"/>
    </source>
</evidence>
<comment type="caution">
    <text evidence="1">The sequence shown here is derived from an EMBL/GenBank/DDBJ whole genome shotgun (WGS) entry which is preliminary data.</text>
</comment>
<name>A0A9P6DF05_PLEER</name>